<evidence type="ECO:0000313" key="6">
    <source>
        <dbReference type="Proteomes" id="UP000463883"/>
    </source>
</evidence>
<dbReference type="EMBL" id="CP047591">
    <property type="protein sequence ID" value="QHI72995.1"/>
    <property type="molecule type" value="Genomic_DNA"/>
</dbReference>
<comment type="similarity">
    <text evidence="1">Belongs to the BlaI transcriptional regulatory family.</text>
</comment>
<dbReference type="InterPro" id="IPR036390">
    <property type="entry name" value="WH_DNA-bd_sf"/>
</dbReference>
<accession>A0A6P1MPS2</accession>
<evidence type="ECO:0000256" key="3">
    <source>
        <dbReference type="ARBA" id="ARBA00023125"/>
    </source>
</evidence>
<dbReference type="GO" id="GO:0003677">
    <property type="term" value="F:DNA binding"/>
    <property type="evidence" value="ECO:0007669"/>
    <property type="project" value="UniProtKB-KW"/>
</dbReference>
<evidence type="ECO:0000256" key="4">
    <source>
        <dbReference type="ARBA" id="ARBA00023163"/>
    </source>
</evidence>
<dbReference type="SUPFAM" id="SSF46785">
    <property type="entry name" value="Winged helix' DNA-binding domain"/>
    <property type="match status" value="1"/>
</dbReference>
<dbReference type="PIRSF" id="PIRSF019455">
    <property type="entry name" value="CopR_AtkY"/>
    <property type="match status" value="1"/>
</dbReference>
<dbReference type="AlphaFoldDB" id="A0A6P1MPS2"/>
<keyword evidence="3" id="KW-0238">DNA-binding</keyword>
<dbReference type="Pfam" id="PF03965">
    <property type="entry name" value="Penicillinase_R"/>
    <property type="match status" value="1"/>
</dbReference>
<keyword evidence="6" id="KW-1185">Reference proteome</keyword>
<reference evidence="5 6" key="1">
    <citation type="submission" date="2020-01" db="EMBL/GenBank/DDBJ databases">
        <title>Genomic analysis of Aminipila sp. CBA3637.</title>
        <authorList>
            <person name="Kim Y.B."/>
            <person name="Roh S.W."/>
        </authorList>
    </citation>
    <scope>NUCLEOTIDE SEQUENCE [LARGE SCALE GENOMIC DNA]</scope>
    <source>
        <strain evidence="5 6">CBA3637</strain>
    </source>
</reference>
<sequence>MNNRNISISDSEWKIMKVLWEYPNITLKEIAGRTKECGWGYSTVRTLVNRLADKGAINADKGVPNNFKYYPVVGEEECKIKEVKSFLEKVFDGSASMLISTLVKDSELSDEEQKKLRDIIDKMDQ</sequence>
<keyword evidence="2" id="KW-0805">Transcription regulation</keyword>
<evidence type="ECO:0000256" key="2">
    <source>
        <dbReference type="ARBA" id="ARBA00023015"/>
    </source>
</evidence>
<dbReference type="KEGG" id="amic:Ami3637_11790"/>
<dbReference type="Gene3D" id="1.10.10.10">
    <property type="entry name" value="Winged helix-like DNA-binding domain superfamily/Winged helix DNA-binding domain"/>
    <property type="match status" value="1"/>
</dbReference>
<protein>
    <submittedName>
        <fullName evidence="5">CopY/TcrY family copper transport repressor</fullName>
    </submittedName>
</protein>
<gene>
    <name evidence="5" type="ORF">Ami3637_11790</name>
</gene>
<dbReference type="GO" id="GO:0045892">
    <property type="term" value="P:negative regulation of DNA-templated transcription"/>
    <property type="evidence" value="ECO:0007669"/>
    <property type="project" value="InterPro"/>
</dbReference>
<proteinExistence type="inferred from homology"/>
<evidence type="ECO:0000313" key="5">
    <source>
        <dbReference type="EMBL" id="QHI72995.1"/>
    </source>
</evidence>
<evidence type="ECO:0000256" key="1">
    <source>
        <dbReference type="ARBA" id="ARBA00011046"/>
    </source>
</evidence>
<keyword evidence="4" id="KW-0804">Transcription</keyword>
<dbReference type="InterPro" id="IPR036388">
    <property type="entry name" value="WH-like_DNA-bd_sf"/>
</dbReference>
<dbReference type="RefSeq" id="WP_162362762.1">
    <property type="nucleotide sequence ID" value="NZ_CP047591.1"/>
</dbReference>
<name>A0A6P1MPS2_9FIRM</name>
<dbReference type="Gene3D" id="1.10.4040.10">
    <property type="entry name" value="Penicillinase repressor domain"/>
    <property type="match status" value="1"/>
</dbReference>
<dbReference type="Proteomes" id="UP000463883">
    <property type="component" value="Chromosome"/>
</dbReference>
<dbReference type="InterPro" id="IPR005650">
    <property type="entry name" value="BlaI_family"/>
</dbReference>
<organism evidence="5 6">
    <name type="scientific">Aminipila terrae</name>
    <dbReference type="NCBI Taxonomy" id="2697030"/>
    <lineage>
        <taxon>Bacteria</taxon>
        <taxon>Bacillati</taxon>
        <taxon>Bacillota</taxon>
        <taxon>Clostridia</taxon>
        <taxon>Peptostreptococcales</taxon>
        <taxon>Anaerovoracaceae</taxon>
        <taxon>Aminipila</taxon>
    </lineage>
</organism>